<organism evidence="1 2">
    <name type="scientific">Paenibacillus soyae</name>
    <dbReference type="NCBI Taxonomy" id="2969249"/>
    <lineage>
        <taxon>Bacteria</taxon>
        <taxon>Bacillati</taxon>
        <taxon>Bacillota</taxon>
        <taxon>Bacilli</taxon>
        <taxon>Bacillales</taxon>
        <taxon>Paenibacillaceae</taxon>
        <taxon>Paenibacillus</taxon>
    </lineage>
</organism>
<accession>A0A9X2S9L9</accession>
<protein>
    <submittedName>
        <fullName evidence="1">ATP-binding protein</fullName>
    </submittedName>
</protein>
<evidence type="ECO:0000313" key="1">
    <source>
        <dbReference type="EMBL" id="MCR2805281.1"/>
    </source>
</evidence>
<reference evidence="1" key="1">
    <citation type="submission" date="2022-08" db="EMBL/GenBank/DDBJ databases">
        <title>The genomic sequence of strain Paenibacillus sp. SCIV0701.</title>
        <authorList>
            <person name="Zhao H."/>
        </authorList>
    </citation>
    <scope>NUCLEOTIDE SEQUENCE</scope>
    <source>
        <strain evidence="1">SCIV0701</strain>
    </source>
</reference>
<gene>
    <name evidence="1" type="ORF">NQZ67_15445</name>
</gene>
<dbReference type="InterPro" id="IPR027417">
    <property type="entry name" value="P-loop_NTPase"/>
</dbReference>
<proteinExistence type="predicted"/>
<dbReference type="Gene3D" id="3.40.50.300">
    <property type="entry name" value="P-loop containing nucleotide triphosphate hydrolases"/>
    <property type="match status" value="1"/>
</dbReference>
<dbReference type="Proteomes" id="UP001141950">
    <property type="component" value="Unassembled WGS sequence"/>
</dbReference>
<name>A0A9X2S9L9_9BACL</name>
<dbReference type="GO" id="GO:0005524">
    <property type="term" value="F:ATP binding"/>
    <property type="evidence" value="ECO:0007669"/>
    <property type="project" value="UniProtKB-KW"/>
</dbReference>
<evidence type="ECO:0000313" key="2">
    <source>
        <dbReference type="Proteomes" id="UP001141950"/>
    </source>
</evidence>
<sequence length="121" mass="13773">MSGVILIRGKSGTGKTALSTELSKRLGLPVLRKDDLYDSVADFIPEHGDRNRVSFDILYRFLQKARSLNPLPNQLITDLRELKEHYKDAPEAYMDGELIVDTVRPLRELADEAEIFLRGCR</sequence>
<keyword evidence="2" id="KW-1185">Reference proteome</keyword>
<comment type="caution">
    <text evidence="1">The sequence shown here is derived from an EMBL/GenBank/DDBJ whole genome shotgun (WGS) entry which is preliminary data.</text>
</comment>
<dbReference type="RefSeq" id="WP_257447424.1">
    <property type="nucleotide sequence ID" value="NZ_JANIPJ010000010.1"/>
</dbReference>
<keyword evidence="1" id="KW-0067">ATP-binding</keyword>
<keyword evidence="1" id="KW-0547">Nucleotide-binding</keyword>
<dbReference type="SUPFAM" id="SSF52540">
    <property type="entry name" value="P-loop containing nucleoside triphosphate hydrolases"/>
    <property type="match status" value="1"/>
</dbReference>
<dbReference type="AlphaFoldDB" id="A0A9X2S9L9"/>
<dbReference type="EMBL" id="JANIPJ010000010">
    <property type="protein sequence ID" value="MCR2805281.1"/>
    <property type="molecule type" value="Genomic_DNA"/>
</dbReference>